<feature type="chain" id="PRO_5010381182" evidence="1">
    <location>
        <begin position="19"/>
        <end position="133"/>
    </location>
</feature>
<name>A0A1H6YUK5_9FLAO</name>
<dbReference type="EMBL" id="FNYS01000040">
    <property type="protein sequence ID" value="SEJ42687.1"/>
    <property type="molecule type" value="Genomic_DNA"/>
</dbReference>
<gene>
    <name evidence="2" type="ORF">SAMN04488018_14010</name>
</gene>
<dbReference type="Proteomes" id="UP000183077">
    <property type="component" value="Unassembled WGS sequence"/>
</dbReference>
<organism evidence="2 3">
    <name type="scientific">Myroides marinus</name>
    <dbReference type="NCBI Taxonomy" id="703342"/>
    <lineage>
        <taxon>Bacteria</taxon>
        <taxon>Pseudomonadati</taxon>
        <taxon>Bacteroidota</taxon>
        <taxon>Flavobacteriia</taxon>
        <taxon>Flavobacteriales</taxon>
        <taxon>Flavobacteriaceae</taxon>
        <taxon>Myroides</taxon>
    </lineage>
</organism>
<dbReference type="RefSeq" id="WP_074748440.1">
    <property type="nucleotide sequence ID" value="NZ_FNYS01000040.1"/>
</dbReference>
<protein>
    <submittedName>
        <fullName evidence="2">Uncharacterized protein</fullName>
    </submittedName>
</protein>
<dbReference type="GeneID" id="82258868"/>
<keyword evidence="1" id="KW-0732">Signal</keyword>
<evidence type="ECO:0000256" key="1">
    <source>
        <dbReference type="SAM" id="SignalP"/>
    </source>
</evidence>
<sequence length="133" mass="15262">MKRLILLTTLLLATTNYAQKINKVPLSSIESLFIDVQAHYAEVHSNQLNLYVNYGQESNSLPPSVEYLLTDDDNTALVFDSERQITTYFRKLGYDLIKTYKHERSPIKGFKFSKVKPSANKSTNQDTLTNQKQ</sequence>
<accession>A0A1H6YUK5</accession>
<evidence type="ECO:0000313" key="2">
    <source>
        <dbReference type="EMBL" id="SEJ42687.1"/>
    </source>
</evidence>
<dbReference type="AlphaFoldDB" id="A0A1H6YUK5"/>
<reference evidence="2 3" key="1">
    <citation type="submission" date="2016-10" db="EMBL/GenBank/DDBJ databases">
        <authorList>
            <person name="de Groot N.N."/>
        </authorList>
    </citation>
    <scope>NUCLEOTIDE SEQUENCE [LARGE SCALE GENOMIC DNA]</scope>
    <source>
        <strain evidence="2 3">DSM 23048</strain>
    </source>
</reference>
<evidence type="ECO:0000313" key="3">
    <source>
        <dbReference type="Proteomes" id="UP000183077"/>
    </source>
</evidence>
<proteinExistence type="predicted"/>
<feature type="signal peptide" evidence="1">
    <location>
        <begin position="1"/>
        <end position="18"/>
    </location>
</feature>